<evidence type="ECO:0000256" key="3">
    <source>
        <dbReference type="ARBA" id="ARBA00022833"/>
    </source>
</evidence>
<keyword evidence="4 5" id="KW-0238">DNA-binding</keyword>
<dbReference type="Pfam" id="PF05485">
    <property type="entry name" value="THAP"/>
    <property type="match status" value="1"/>
</dbReference>
<dbReference type="SUPFAM" id="SSF57716">
    <property type="entry name" value="Glucocorticoid receptor-like (DNA-binding domain)"/>
    <property type="match status" value="1"/>
</dbReference>
<dbReference type="InterPro" id="IPR052224">
    <property type="entry name" value="THAP_domain_protein"/>
</dbReference>
<feature type="domain" description="THAP-type" evidence="7">
    <location>
        <begin position="1"/>
        <end position="92"/>
    </location>
</feature>
<proteinExistence type="predicted"/>
<dbReference type="Proteomes" id="UP000695022">
    <property type="component" value="Unplaced"/>
</dbReference>
<evidence type="ECO:0000256" key="4">
    <source>
        <dbReference type="ARBA" id="ARBA00023125"/>
    </source>
</evidence>
<keyword evidence="1" id="KW-0479">Metal-binding</keyword>
<evidence type="ECO:0000256" key="1">
    <source>
        <dbReference type="ARBA" id="ARBA00022723"/>
    </source>
</evidence>
<dbReference type="GeneID" id="106804626"/>
<evidence type="ECO:0000313" key="8">
    <source>
        <dbReference type="Proteomes" id="UP000695022"/>
    </source>
</evidence>
<dbReference type="InterPro" id="IPR006612">
    <property type="entry name" value="THAP_Znf"/>
</dbReference>
<protein>
    <submittedName>
        <fullName evidence="9">THAP domain-containing protein 5-like</fullName>
    </submittedName>
</protein>
<keyword evidence="3" id="KW-0862">Zinc</keyword>
<evidence type="ECO:0000313" key="9">
    <source>
        <dbReference type="RefSeq" id="XP_014661379.1"/>
    </source>
</evidence>
<gene>
    <name evidence="9" type="primary">LOC106804626</name>
</gene>
<feature type="region of interest" description="Disordered" evidence="6">
    <location>
        <begin position="92"/>
        <end position="130"/>
    </location>
</feature>
<evidence type="ECO:0000256" key="2">
    <source>
        <dbReference type="ARBA" id="ARBA00022771"/>
    </source>
</evidence>
<keyword evidence="2 5" id="KW-0863">Zinc-finger</keyword>
<dbReference type="RefSeq" id="XP_014661379.1">
    <property type="nucleotide sequence ID" value="XM_014805893.1"/>
</dbReference>
<reference evidence="9" key="1">
    <citation type="submission" date="2025-08" db="UniProtKB">
        <authorList>
            <consortium name="RefSeq"/>
        </authorList>
    </citation>
    <scope>IDENTIFICATION</scope>
</reference>
<dbReference type="PANTHER" id="PTHR46927:SF3">
    <property type="entry name" value="THAP-TYPE DOMAIN-CONTAINING PROTEIN"/>
    <property type="match status" value="1"/>
</dbReference>
<organism evidence="8 9">
    <name type="scientific">Priapulus caudatus</name>
    <name type="common">Priapulid worm</name>
    <dbReference type="NCBI Taxonomy" id="37621"/>
    <lineage>
        <taxon>Eukaryota</taxon>
        <taxon>Metazoa</taxon>
        <taxon>Ecdysozoa</taxon>
        <taxon>Scalidophora</taxon>
        <taxon>Priapulida</taxon>
        <taxon>Priapulimorpha</taxon>
        <taxon>Priapulimorphida</taxon>
        <taxon>Priapulidae</taxon>
        <taxon>Priapulus</taxon>
    </lineage>
</organism>
<dbReference type="SMART" id="SM00980">
    <property type="entry name" value="THAP"/>
    <property type="match status" value="1"/>
</dbReference>
<evidence type="ECO:0000256" key="5">
    <source>
        <dbReference type="PROSITE-ProRule" id="PRU00309"/>
    </source>
</evidence>
<evidence type="ECO:0000256" key="6">
    <source>
        <dbReference type="SAM" id="MobiDB-lite"/>
    </source>
</evidence>
<sequence>MAGHSHYCAAIPCTNSRNNNKDLCFFNFPKKDIERCKRWIINTRRTDINVGNVKYRSLCEEHFDASQYMNPADKGVARPRKRLMPNAVPLIFNIPNPPRNPVPRKPPTKRVLPQAAASSKKPKGNEQATEDVPVPACLGVSGATPNKLTVPATAKEIELRKKLNICRVKNYRLSKKLEAMNKLVEVQKAKTSDMQSVINGVSKYLTGLPLDFFIAQLRMADAKSKKKRWSQEMKALCQSLHDKSPSTYSMLSSKFALPGIRTLKRMSKHCKSDGI</sequence>
<name>A0ABM1DN58_PRICU</name>
<dbReference type="PANTHER" id="PTHR46927">
    <property type="entry name" value="AGAP005574-PA"/>
    <property type="match status" value="1"/>
</dbReference>
<dbReference type="SMART" id="SM00692">
    <property type="entry name" value="DM3"/>
    <property type="match status" value="1"/>
</dbReference>
<dbReference type="InterPro" id="IPR038441">
    <property type="entry name" value="THAP_Znf_sf"/>
</dbReference>
<feature type="compositionally biased region" description="Pro residues" evidence="6">
    <location>
        <begin position="95"/>
        <end position="105"/>
    </location>
</feature>
<dbReference type="PROSITE" id="PS50950">
    <property type="entry name" value="ZF_THAP"/>
    <property type="match status" value="1"/>
</dbReference>
<evidence type="ECO:0000259" key="7">
    <source>
        <dbReference type="PROSITE" id="PS50950"/>
    </source>
</evidence>
<dbReference type="Gene3D" id="6.20.210.20">
    <property type="entry name" value="THAP domain"/>
    <property type="match status" value="1"/>
</dbReference>
<accession>A0ABM1DN58</accession>
<keyword evidence="8" id="KW-1185">Reference proteome</keyword>